<dbReference type="Pfam" id="PF00512">
    <property type="entry name" value="HisKA"/>
    <property type="match status" value="1"/>
</dbReference>
<dbReference type="PANTHER" id="PTHR43547:SF2">
    <property type="entry name" value="HYBRID SIGNAL TRANSDUCTION HISTIDINE KINASE C"/>
    <property type="match status" value="1"/>
</dbReference>
<keyword evidence="5" id="KW-0812">Transmembrane</keyword>
<dbReference type="Gene3D" id="3.30.565.10">
    <property type="entry name" value="Histidine kinase-like ATPase, C-terminal domain"/>
    <property type="match status" value="1"/>
</dbReference>
<dbReference type="Pfam" id="PF07495">
    <property type="entry name" value="Y_Y_Y"/>
    <property type="match status" value="1"/>
</dbReference>
<dbReference type="GO" id="GO:0000155">
    <property type="term" value="F:phosphorelay sensor kinase activity"/>
    <property type="evidence" value="ECO:0007669"/>
    <property type="project" value="InterPro"/>
</dbReference>
<dbReference type="InterPro" id="IPR003594">
    <property type="entry name" value="HATPase_dom"/>
</dbReference>
<comment type="caution">
    <text evidence="7">The sequence shown here is derived from an EMBL/GenBank/DDBJ whole genome shotgun (WGS) entry which is preliminary data.</text>
</comment>
<dbReference type="InterPro" id="IPR004358">
    <property type="entry name" value="Sig_transdc_His_kin-like_C"/>
</dbReference>
<dbReference type="InterPro" id="IPR005467">
    <property type="entry name" value="His_kinase_dom"/>
</dbReference>
<proteinExistence type="predicted"/>
<dbReference type="InterPro" id="IPR036097">
    <property type="entry name" value="HisK_dim/P_sf"/>
</dbReference>
<gene>
    <name evidence="7" type="ORF">DB31_1609</name>
</gene>
<dbReference type="InterPro" id="IPR011110">
    <property type="entry name" value="Reg_prop"/>
</dbReference>
<keyword evidence="5" id="KW-1133">Transmembrane helix</keyword>
<dbReference type="InterPro" id="IPR036890">
    <property type="entry name" value="HATPase_C_sf"/>
</dbReference>
<dbReference type="Pfam" id="PF07494">
    <property type="entry name" value="Reg_prop"/>
    <property type="match status" value="5"/>
</dbReference>
<evidence type="ECO:0000259" key="6">
    <source>
        <dbReference type="PROSITE" id="PS50109"/>
    </source>
</evidence>
<dbReference type="EMBL" id="JMCB01000013">
    <property type="protein sequence ID" value="KFE64591.1"/>
    <property type="molecule type" value="Genomic_DNA"/>
</dbReference>
<dbReference type="PATRIC" id="fig|394096.3.peg.5946"/>
<evidence type="ECO:0000313" key="7">
    <source>
        <dbReference type="EMBL" id="KFE64591.1"/>
    </source>
</evidence>
<dbReference type="PRINTS" id="PR00344">
    <property type="entry name" value="BCTRLSENSOR"/>
</dbReference>
<reference evidence="7 8" key="1">
    <citation type="submission" date="2014-04" db="EMBL/GenBank/DDBJ databases">
        <title>Genome assembly of Hyalangium minutum DSM 14724.</title>
        <authorList>
            <person name="Sharma G."/>
            <person name="Subramanian S."/>
        </authorList>
    </citation>
    <scope>NUCLEOTIDE SEQUENCE [LARGE SCALE GENOMIC DNA]</scope>
    <source>
        <strain evidence="7 8">DSM 14724</strain>
    </source>
</reference>
<evidence type="ECO:0000313" key="8">
    <source>
        <dbReference type="Proteomes" id="UP000028725"/>
    </source>
</evidence>
<evidence type="ECO:0000256" key="1">
    <source>
        <dbReference type="ARBA" id="ARBA00000085"/>
    </source>
</evidence>
<name>A0A085WA78_9BACT</name>
<keyword evidence="4" id="KW-0175">Coiled coil</keyword>
<dbReference type="CDD" id="cd00082">
    <property type="entry name" value="HisKA"/>
    <property type="match status" value="1"/>
</dbReference>
<evidence type="ECO:0000256" key="2">
    <source>
        <dbReference type="ARBA" id="ARBA00012438"/>
    </source>
</evidence>
<organism evidence="7 8">
    <name type="scientific">Hyalangium minutum</name>
    <dbReference type="NCBI Taxonomy" id="394096"/>
    <lineage>
        <taxon>Bacteria</taxon>
        <taxon>Pseudomonadati</taxon>
        <taxon>Myxococcota</taxon>
        <taxon>Myxococcia</taxon>
        <taxon>Myxococcales</taxon>
        <taxon>Cystobacterineae</taxon>
        <taxon>Archangiaceae</taxon>
        <taxon>Hyalangium</taxon>
    </lineage>
</organism>
<protein>
    <recommendedName>
        <fullName evidence="2">histidine kinase</fullName>
        <ecNumber evidence="2">2.7.13.3</ecNumber>
    </recommendedName>
</protein>
<dbReference type="RefSeq" id="WP_052420335.1">
    <property type="nucleotide sequence ID" value="NZ_JMCB01000013.1"/>
</dbReference>
<feature type="domain" description="Histidine kinase" evidence="6">
    <location>
        <begin position="827"/>
        <end position="1049"/>
    </location>
</feature>
<dbReference type="AlphaFoldDB" id="A0A085WA78"/>
<dbReference type="Gene3D" id="1.10.287.130">
    <property type="match status" value="1"/>
</dbReference>
<evidence type="ECO:0000256" key="3">
    <source>
        <dbReference type="ARBA" id="ARBA00022553"/>
    </source>
</evidence>
<feature type="coiled-coil region" evidence="4">
    <location>
        <begin position="791"/>
        <end position="818"/>
    </location>
</feature>
<dbReference type="InterPro" id="IPR015943">
    <property type="entry name" value="WD40/YVTN_repeat-like_dom_sf"/>
</dbReference>
<dbReference type="Gene3D" id="2.60.40.10">
    <property type="entry name" value="Immunoglobulins"/>
    <property type="match status" value="1"/>
</dbReference>
<dbReference type="SUPFAM" id="SSF47384">
    <property type="entry name" value="Homodimeric domain of signal transducing histidine kinase"/>
    <property type="match status" value="1"/>
</dbReference>
<comment type="catalytic activity">
    <reaction evidence="1">
        <text>ATP + protein L-histidine = ADP + protein N-phospho-L-histidine.</text>
        <dbReference type="EC" id="2.7.13.3"/>
    </reaction>
</comment>
<dbReference type="EC" id="2.7.13.3" evidence="2"/>
<dbReference type="InterPro" id="IPR011123">
    <property type="entry name" value="Y_Y_Y"/>
</dbReference>
<evidence type="ECO:0000256" key="4">
    <source>
        <dbReference type="SAM" id="Coils"/>
    </source>
</evidence>
<evidence type="ECO:0000256" key="5">
    <source>
        <dbReference type="SAM" id="Phobius"/>
    </source>
</evidence>
<feature type="transmembrane region" description="Helical" evidence="5">
    <location>
        <begin position="748"/>
        <end position="768"/>
    </location>
</feature>
<dbReference type="Gene3D" id="2.130.10.10">
    <property type="entry name" value="YVTN repeat-like/Quinoprotein amine dehydrogenase"/>
    <property type="match status" value="3"/>
</dbReference>
<dbReference type="OrthoDB" id="5522293at2"/>
<keyword evidence="3" id="KW-0597">Phosphoprotein</keyword>
<dbReference type="InterPro" id="IPR003661">
    <property type="entry name" value="HisK_dim/P_dom"/>
</dbReference>
<dbReference type="SMART" id="SM00388">
    <property type="entry name" value="HisKA"/>
    <property type="match status" value="1"/>
</dbReference>
<accession>A0A085WA78</accession>
<sequence length="1061" mass="115376">MSLRGILLLGAVLGAWGHAWALDPDKALLQFPHRAWQTAEGLPQNSVLDMAQTPDGYLWSGTWEGLVRFDGVNFTVFEPANTHALPSRSVRNLELAPDGTLWIGTTEGIAGFREGTFFALAAPPDKALSSPNELLATRDGSLWVASDGHGISRVSDGKLRTWTVANGLANDTVLALVEDEQGSIWAGSEGGLQRWDGTAWTAPLPFEGQKRVTVRTMTLDSRGTLWAGTEAGIVYQLVDGVMRPVPGAGTAGAPIGLMLFDRAGTLWMGTLGRGLQRWSHGQLSELPRGHPLEGCLVSTLLEDREGNLWVGTEARGLHRLKDAPFTPYGPLEGMGSDMVLTIRQMRDGSIWFGTLGGGVTRMQSDGTMTSWTPRDGLVLDRVRTLAEDPEGNVWVGTRSGINRWRDGTFTAYGEAQGLTDVRAFYLEVDAQGTLWVGTPTGLARRTGERFEPFTPEGGLPGKDLSLLRASAAGGLWLGTRDGGLAHLLQGRSTLLAPERGPLNSKVAALHEDSNGVLWIGTDDGLFRWKEGQFRRFSVTDGLYDNRIFQLLEDGQGDLWMSSNKGISHVSKAELDAVAEGRLVHLTPRVYGAEDGMRSAECNALGAPAGWRDRSGRLWFPTIRGAVAYTPGPEAARLPPAPVLIEELRVDGRPIPPSERGSIPRGEGRVEIRYTSAGLRAPQQVRFRFRLEGADEDWVQAGTRREAWYLSLPPGSYRFLVEAEYADGGGAAPGVELMFELKPRFHQTGWFRAMGGLAVVLTVAGLVWLRLRQAGRRERQLESHVAQRTEELATVNADLQAHVQELQDARERLVHAEKLAAVGTLAAGVGHELNNPLSFVISNLHFVDSEVRALHVPPEDRERMEEVGQALAEALQGADRMSRIIQDLRTFSRAKPRQPTQVDLAPVLELAASMAGGQIRHRARLVKDYTGPLWVMGDETHLGQVFLNLLVNAAQAIPEGHADQHEIRLTARQEEAGPLRVEVSDTGTGIPPEVLPRIFDPFFTTKPVGMGTGLGLSLCHTYVKAMGGDIRVRSTPGQGTTFEVLLQPAGPPSLPEEPTTNA</sequence>
<dbReference type="InterPro" id="IPR013783">
    <property type="entry name" value="Ig-like_fold"/>
</dbReference>
<dbReference type="SMART" id="SM00387">
    <property type="entry name" value="HATPase_c"/>
    <property type="match status" value="1"/>
</dbReference>
<keyword evidence="8" id="KW-1185">Reference proteome</keyword>
<dbReference type="PROSITE" id="PS50109">
    <property type="entry name" value="HIS_KIN"/>
    <property type="match status" value="1"/>
</dbReference>
<keyword evidence="5" id="KW-0472">Membrane</keyword>
<dbReference type="SUPFAM" id="SSF63829">
    <property type="entry name" value="Calcium-dependent phosphotriesterase"/>
    <property type="match status" value="2"/>
</dbReference>
<dbReference type="Pfam" id="PF02518">
    <property type="entry name" value="HATPase_c"/>
    <property type="match status" value="1"/>
</dbReference>
<dbReference type="PANTHER" id="PTHR43547">
    <property type="entry name" value="TWO-COMPONENT HISTIDINE KINASE"/>
    <property type="match status" value="1"/>
</dbReference>
<dbReference type="SUPFAM" id="SSF55874">
    <property type="entry name" value="ATPase domain of HSP90 chaperone/DNA topoisomerase II/histidine kinase"/>
    <property type="match status" value="1"/>
</dbReference>
<dbReference type="STRING" id="394096.DB31_1609"/>
<dbReference type="Proteomes" id="UP000028725">
    <property type="component" value="Unassembled WGS sequence"/>
</dbReference>